<dbReference type="AlphaFoldDB" id="A0A1U7LQL4"/>
<keyword evidence="2" id="KW-0418">Kinase</keyword>
<dbReference type="OMA" id="SHWETIP"/>
<dbReference type="EMBL" id="LXFE01000591">
    <property type="protein sequence ID" value="OLL24873.1"/>
    <property type="molecule type" value="Genomic_DNA"/>
</dbReference>
<dbReference type="InterPro" id="IPR017438">
    <property type="entry name" value="ATP-NAD_kinase_N"/>
</dbReference>
<gene>
    <name evidence="2" type="ORF">NEOLI_004122</name>
</gene>
<dbReference type="InterPro" id="IPR016064">
    <property type="entry name" value="NAD/diacylglycerol_kinase_sf"/>
</dbReference>
<dbReference type="PROSITE" id="PS50146">
    <property type="entry name" value="DAGK"/>
    <property type="match status" value="1"/>
</dbReference>
<dbReference type="GO" id="GO:0001727">
    <property type="term" value="F:lipid kinase activity"/>
    <property type="evidence" value="ECO:0007669"/>
    <property type="project" value="TreeGrafter"/>
</dbReference>
<organism evidence="2 3">
    <name type="scientific">Neolecta irregularis (strain DAH-3)</name>
    <dbReference type="NCBI Taxonomy" id="1198029"/>
    <lineage>
        <taxon>Eukaryota</taxon>
        <taxon>Fungi</taxon>
        <taxon>Dikarya</taxon>
        <taxon>Ascomycota</taxon>
        <taxon>Taphrinomycotina</taxon>
        <taxon>Neolectales</taxon>
        <taxon>Neolectaceae</taxon>
        <taxon>Neolecta</taxon>
    </lineage>
</organism>
<dbReference type="Gene3D" id="2.60.200.40">
    <property type="match status" value="1"/>
</dbReference>
<protein>
    <submittedName>
        <fullName evidence="2">Sphingosine kinase 1</fullName>
    </submittedName>
</protein>
<keyword evidence="3" id="KW-1185">Reference proteome</keyword>
<dbReference type="Gene3D" id="3.40.50.10330">
    <property type="entry name" value="Probable inorganic polyphosphate/atp-NAD kinase, domain 1"/>
    <property type="match status" value="1"/>
</dbReference>
<dbReference type="InterPro" id="IPR050187">
    <property type="entry name" value="Lipid_Phosphate_FormReg"/>
</dbReference>
<sequence length="403" mass="45134">MPVISGSLGTKGLCDYEPVEFVFYRQMMKNQHHLEIKSPDSTLKILDLNLLYLHHLSSALSESEDEEKSGDIYRLFYWDEERETIESKVVSGVPNTLIQIYRTKKHEVPLHVLMSPISGSHSAASIFEKTIKPFLVSTDIQYLQCTLDSMSSMKRYIEETNFHEERPLFMLLSGDGVFHDLLNCYEAGEFDVCLIPCGTANALASSVGIYSIRDGIRAFTVGVKRNLTPLCVTLYGSWQETIKAGVVVSWGFHAQIVSQSENLRDHVGINRFKVIAHKLLGENNVYKGVVSTDSKRLCDTKYLLISRVPRLETMFIPCPTAKLDGPFKVLHISSSGDVEQKLREAYHGGIIESDGVSVITTDKVTVEIQDKMDEVCIDGYIIKAQKIVVQLDKVTIGILGFAS</sequence>
<dbReference type="STRING" id="1198029.A0A1U7LQL4"/>
<evidence type="ECO:0000259" key="1">
    <source>
        <dbReference type="PROSITE" id="PS50146"/>
    </source>
</evidence>
<dbReference type="GO" id="GO:0046512">
    <property type="term" value="P:sphingosine biosynthetic process"/>
    <property type="evidence" value="ECO:0007669"/>
    <property type="project" value="TreeGrafter"/>
</dbReference>
<dbReference type="OrthoDB" id="3853857at2759"/>
<dbReference type="PANTHER" id="PTHR12358">
    <property type="entry name" value="SPHINGOSINE KINASE"/>
    <property type="match status" value="1"/>
</dbReference>
<dbReference type="PANTHER" id="PTHR12358:SF108">
    <property type="entry name" value="DAGKC DOMAIN-CONTAINING PROTEIN"/>
    <property type="match status" value="1"/>
</dbReference>
<dbReference type="InterPro" id="IPR001206">
    <property type="entry name" value="Diacylglycerol_kinase_cat_dom"/>
</dbReference>
<dbReference type="GO" id="GO:0005737">
    <property type="term" value="C:cytoplasm"/>
    <property type="evidence" value="ECO:0007669"/>
    <property type="project" value="TreeGrafter"/>
</dbReference>
<proteinExistence type="predicted"/>
<dbReference type="SUPFAM" id="SSF111331">
    <property type="entry name" value="NAD kinase/diacylglycerol kinase-like"/>
    <property type="match status" value="1"/>
</dbReference>
<name>A0A1U7LQL4_NEOID</name>
<dbReference type="Pfam" id="PF00781">
    <property type="entry name" value="DAGK_cat"/>
    <property type="match status" value="1"/>
</dbReference>
<dbReference type="GO" id="GO:0016020">
    <property type="term" value="C:membrane"/>
    <property type="evidence" value="ECO:0007669"/>
    <property type="project" value="TreeGrafter"/>
</dbReference>
<reference evidence="2 3" key="1">
    <citation type="submission" date="2016-04" db="EMBL/GenBank/DDBJ databases">
        <title>Evolutionary innovation and constraint leading to complex multicellularity in the Ascomycota.</title>
        <authorList>
            <person name="Cisse O."/>
            <person name="Nguyen A."/>
            <person name="Hewitt D.A."/>
            <person name="Jedd G."/>
            <person name="Stajich J.E."/>
        </authorList>
    </citation>
    <scope>NUCLEOTIDE SEQUENCE [LARGE SCALE GENOMIC DNA]</scope>
    <source>
        <strain evidence="2 3">DAH-3</strain>
    </source>
</reference>
<evidence type="ECO:0000313" key="2">
    <source>
        <dbReference type="EMBL" id="OLL24873.1"/>
    </source>
</evidence>
<accession>A0A1U7LQL4</accession>
<dbReference type="Proteomes" id="UP000186594">
    <property type="component" value="Unassembled WGS sequence"/>
</dbReference>
<feature type="domain" description="DAGKc" evidence="1">
    <location>
        <begin position="105"/>
        <end position="239"/>
    </location>
</feature>
<keyword evidence="2" id="KW-0808">Transferase</keyword>
<evidence type="ECO:0000313" key="3">
    <source>
        <dbReference type="Proteomes" id="UP000186594"/>
    </source>
</evidence>
<comment type="caution">
    <text evidence="2">The sequence shown here is derived from an EMBL/GenBank/DDBJ whole genome shotgun (WGS) entry which is preliminary data.</text>
</comment>